<dbReference type="Proteomes" id="UP000004318">
    <property type="component" value="Unassembled WGS sequence"/>
</dbReference>
<dbReference type="InterPro" id="IPR016024">
    <property type="entry name" value="ARM-type_fold"/>
</dbReference>
<dbReference type="RefSeq" id="WP_009804337.1">
    <property type="nucleotide sequence ID" value="NZ_CH724131.1"/>
</dbReference>
<dbReference type="STRING" id="252305.OB2597_00415"/>
<protein>
    <recommendedName>
        <fullName evidence="3">DNA alkylation repair enzyme</fullName>
    </recommendedName>
</protein>
<dbReference type="Gene3D" id="1.25.40.290">
    <property type="entry name" value="ARM repeat domains"/>
    <property type="match status" value="1"/>
</dbReference>
<dbReference type="EMBL" id="AAMO01000010">
    <property type="protein sequence ID" value="EAQ01834.1"/>
    <property type="molecule type" value="Genomic_DNA"/>
</dbReference>
<dbReference type="HOGENOM" id="CLU_064289_0_0_5"/>
<comment type="caution">
    <text evidence="1">The sequence shown here is derived from an EMBL/GenBank/DDBJ whole genome shotgun (WGS) entry which is preliminary data.</text>
</comment>
<keyword evidence="2" id="KW-1185">Reference proteome</keyword>
<dbReference type="SUPFAM" id="SSF48371">
    <property type="entry name" value="ARM repeat"/>
    <property type="match status" value="1"/>
</dbReference>
<accession>A3U1Q0</accession>
<name>A3U1Q0_PSEBH</name>
<sequence length="371" mass="41472">MAGGYSLKDQLFNAEKVGYLAGLFRAVDPGFDPGFEGNCLRRFPDLELKQRIAWIAECLGPALPADFPAAAAMIEAALPPPLDPTRTDDDFGDFIFAPLGDYAVIHGLEHHRTRALDLLEALTQRFSMEYAIRHFINRWPDETFDRFGAWAGHPNYHVRRLVSEGSRPKLPWGAGIATDPARPLPLLDRLHGDPARFVTRSVANHLNDLSKIDAAPVLATLIRWREEGRQDRRELDWMTRHALRDLVKKGHSGALTLLGYRVEGHIEAELALPGTARIGERLDFAVTLRCDEDLPVLVDYVMRCPRPGGKERVKVHRLKMARLGAGRPLTLTKSHRLPADASTYRLHPGPHRIAIQVNGRIRATGTVTLTD</sequence>
<reference evidence="1 2" key="1">
    <citation type="journal article" date="2010" name="J. Bacteriol.">
        <title>Genome sequences of Oceanicola granulosus HTCC2516(T) and Oceanicola batsensis HTCC2597(TDelta).</title>
        <authorList>
            <person name="Thrash J.C."/>
            <person name="Cho J.C."/>
            <person name="Vergin K.L."/>
            <person name="Giovannoni S.J."/>
        </authorList>
    </citation>
    <scope>NUCLEOTIDE SEQUENCE [LARGE SCALE GENOMIC DNA]</scope>
    <source>
        <strain evidence="2">ATCC BAA-863 / DSM 15984 / KCTC 12145 / HTCC2597</strain>
    </source>
</reference>
<evidence type="ECO:0000313" key="1">
    <source>
        <dbReference type="EMBL" id="EAQ01834.1"/>
    </source>
</evidence>
<proteinExistence type="predicted"/>
<dbReference type="eggNOG" id="COG4335">
    <property type="taxonomic scope" value="Bacteria"/>
</dbReference>
<gene>
    <name evidence="1" type="ORF">OB2597_00415</name>
</gene>
<dbReference type="OrthoDB" id="9797162at2"/>
<organism evidence="1 2">
    <name type="scientific">Pseudooceanicola batsensis (strain ATCC BAA-863 / DSM 15984 / KCTC 12145 / HTCC2597)</name>
    <name type="common">Oceanicola batsensis</name>
    <dbReference type="NCBI Taxonomy" id="252305"/>
    <lineage>
        <taxon>Bacteria</taxon>
        <taxon>Pseudomonadati</taxon>
        <taxon>Pseudomonadota</taxon>
        <taxon>Alphaproteobacteria</taxon>
        <taxon>Rhodobacterales</taxon>
        <taxon>Paracoccaceae</taxon>
        <taxon>Pseudooceanicola</taxon>
    </lineage>
</organism>
<dbReference type="AlphaFoldDB" id="A3U1Q0"/>
<evidence type="ECO:0008006" key="3">
    <source>
        <dbReference type="Google" id="ProtNLM"/>
    </source>
</evidence>
<evidence type="ECO:0000313" key="2">
    <source>
        <dbReference type="Proteomes" id="UP000004318"/>
    </source>
</evidence>